<feature type="signal peptide" evidence="1">
    <location>
        <begin position="1"/>
        <end position="17"/>
    </location>
</feature>
<keyword evidence="3" id="KW-1185">Reference proteome</keyword>
<evidence type="ECO:0000313" key="2">
    <source>
        <dbReference type="EMBL" id="QJW98630.1"/>
    </source>
</evidence>
<protein>
    <recommendedName>
        <fullName evidence="4">TIGR03067 domain-containing protein</fullName>
    </recommendedName>
</protein>
<sequence length="155" mass="17027">MRLCLPLLMLLGSVAVADDPKPAPKDKELSADAKKELTKLDGKWKLVKVASGGQEGDVDKEVYFEFKGTELTMSAGSRSEAYRIAALDPATDPRCVDLVEKRPGKPDRTLEGVYRIDGDTLQLAHALPGDGKNRPTGFDKSLERGMVWTLKRVKE</sequence>
<keyword evidence="1" id="KW-0732">Signal</keyword>
<dbReference type="KEGG" id="ftj:FTUN_6225"/>
<evidence type="ECO:0000256" key="1">
    <source>
        <dbReference type="SAM" id="SignalP"/>
    </source>
</evidence>
<dbReference type="EMBL" id="CP053452">
    <property type="protein sequence ID" value="QJW98630.1"/>
    <property type="molecule type" value="Genomic_DNA"/>
</dbReference>
<feature type="chain" id="PRO_5026807399" description="TIGR03067 domain-containing protein" evidence="1">
    <location>
        <begin position="18"/>
        <end position="155"/>
    </location>
</feature>
<evidence type="ECO:0008006" key="4">
    <source>
        <dbReference type="Google" id="ProtNLM"/>
    </source>
</evidence>
<evidence type="ECO:0000313" key="3">
    <source>
        <dbReference type="Proteomes" id="UP000503447"/>
    </source>
</evidence>
<dbReference type="AlphaFoldDB" id="A0A6M5YYU1"/>
<reference evidence="3" key="1">
    <citation type="submission" date="2020-05" db="EMBL/GenBank/DDBJ databases">
        <title>Frigoriglobus tundricola gen. nov., sp. nov., a psychrotolerant cellulolytic planctomycete of the family Gemmataceae with two divergent copies of 16S rRNA gene.</title>
        <authorList>
            <person name="Kulichevskaya I.S."/>
            <person name="Ivanova A.A."/>
            <person name="Naumoff D.G."/>
            <person name="Beletsky A.V."/>
            <person name="Rijpstra W.I.C."/>
            <person name="Sinninghe Damste J.S."/>
            <person name="Mardanov A.V."/>
            <person name="Ravin N.V."/>
            <person name="Dedysh S.N."/>
        </authorList>
    </citation>
    <scope>NUCLEOTIDE SEQUENCE [LARGE SCALE GENOMIC DNA]</scope>
    <source>
        <strain evidence="3">PL17</strain>
    </source>
</reference>
<organism evidence="2 3">
    <name type="scientific">Frigoriglobus tundricola</name>
    <dbReference type="NCBI Taxonomy" id="2774151"/>
    <lineage>
        <taxon>Bacteria</taxon>
        <taxon>Pseudomonadati</taxon>
        <taxon>Planctomycetota</taxon>
        <taxon>Planctomycetia</taxon>
        <taxon>Gemmatales</taxon>
        <taxon>Gemmataceae</taxon>
        <taxon>Frigoriglobus</taxon>
    </lineage>
</organism>
<accession>A0A6M5YYU1</accession>
<name>A0A6M5YYU1_9BACT</name>
<dbReference type="RefSeq" id="WP_171473764.1">
    <property type="nucleotide sequence ID" value="NZ_CP053452.2"/>
</dbReference>
<gene>
    <name evidence="2" type="ORF">FTUN_6225</name>
</gene>
<dbReference type="NCBIfam" id="TIGR03067">
    <property type="entry name" value="Planc_TIGR03067"/>
    <property type="match status" value="1"/>
</dbReference>
<proteinExistence type="predicted"/>
<dbReference type="Proteomes" id="UP000503447">
    <property type="component" value="Chromosome"/>
</dbReference>
<dbReference type="InterPro" id="IPR017504">
    <property type="entry name" value="CHP03067_Planctomycetes"/>
</dbReference>